<name>A0A4Y2GWB8_ARAVE</name>
<reference evidence="2 3" key="1">
    <citation type="journal article" date="2019" name="Sci. Rep.">
        <title>Orb-weaving spider Araneus ventricosus genome elucidates the spidroin gene catalogue.</title>
        <authorList>
            <person name="Kono N."/>
            <person name="Nakamura H."/>
            <person name="Ohtoshi R."/>
            <person name="Moran D.A.P."/>
            <person name="Shinohara A."/>
            <person name="Yoshida Y."/>
            <person name="Fujiwara M."/>
            <person name="Mori M."/>
            <person name="Tomita M."/>
            <person name="Arakawa K."/>
        </authorList>
    </citation>
    <scope>NUCLEOTIDE SEQUENCE [LARGE SCALE GENOMIC DNA]</scope>
</reference>
<gene>
    <name evidence="2" type="ORF">AVEN_199492_1</name>
    <name evidence="1" type="ORF">AVEN_81511_1</name>
</gene>
<protein>
    <recommendedName>
        <fullName evidence="4">SOCS box domain-containing protein</fullName>
    </recommendedName>
</protein>
<evidence type="ECO:0000313" key="2">
    <source>
        <dbReference type="EMBL" id="GBM57115.1"/>
    </source>
</evidence>
<accession>A0A4Y2GWB8</accession>
<evidence type="ECO:0008006" key="4">
    <source>
        <dbReference type="Google" id="ProtNLM"/>
    </source>
</evidence>
<dbReference type="OrthoDB" id="6411356at2759"/>
<dbReference type="Proteomes" id="UP000499080">
    <property type="component" value="Unassembled WGS sequence"/>
</dbReference>
<evidence type="ECO:0000313" key="1">
    <source>
        <dbReference type="EMBL" id="GBM57020.1"/>
    </source>
</evidence>
<organism evidence="2 3">
    <name type="scientific">Araneus ventricosus</name>
    <name type="common">Orbweaver spider</name>
    <name type="synonym">Epeira ventricosa</name>
    <dbReference type="NCBI Taxonomy" id="182803"/>
    <lineage>
        <taxon>Eukaryota</taxon>
        <taxon>Metazoa</taxon>
        <taxon>Ecdysozoa</taxon>
        <taxon>Arthropoda</taxon>
        <taxon>Chelicerata</taxon>
        <taxon>Arachnida</taxon>
        <taxon>Araneae</taxon>
        <taxon>Araneomorphae</taxon>
        <taxon>Entelegynae</taxon>
        <taxon>Araneoidea</taxon>
        <taxon>Araneidae</taxon>
        <taxon>Araneus</taxon>
    </lineage>
</organism>
<evidence type="ECO:0000313" key="3">
    <source>
        <dbReference type="Proteomes" id="UP000499080"/>
    </source>
</evidence>
<dbReference type="EMBL" id="BGPR01179193">
    <property type="protein sequence ID" value="GBM57020.1"/>
    <property type="molecule type" value="Genomic_DNA"/>
</dbReference>
<dbReference type="AlphaFoldDB" id="A0A4Y2GWB8"/>
<dbReference type="EMBL" id="BGPR01179225">
    <property type="protein sequence ID" value="GBM57115.1"/>
    <property type="molecule type" value="Genomic_DNA"/>
</dbReference>
<sequence length="255" mass="29766">MDNFSINIGFGEVTLRTAADIVQHSFIVQDSISPLNLELCQSYILLDGHTNSDLPSFTYSKDLINSEEKCRNVLTSSRSLLYTLHLDFPKDKERSLKSDWISKNGSLHCRERDFHIAKIYIEDSFYTNVLSSHVDYACNRTDQNLRFLKWFIKSDVFVKPGISLPDNITNRIADCFHPALYDSEFLKVCSIKLGSHLINFLLTREVFKHQKRINFFYQFYRTGRMPEEMVWFEAGDTPSAGHLNEYLMEEISKYR</sequence>
<keyword evidence="3" id="KW-1185">Reference proteome</keyword>
<proteinExistence type="predicted"/>
<comment type="caution">
    <text evidence="2">The sequence shown here is derived from an EMBL/GenBank/DDBJ whole genome shotgun (WGS) entry which is preliminary data.</text>
</comment>